<keyword evidence="2" id="KW-1185">Reference proteome</keyword>
<accession>A0ABR3XMW4</accession>
<dbReference type="Gene3D" id="3.30.559.10">
    <property type="entry name" value="Chloramphenicol acetyltransferase-like domain"/>
    <property type="match status" value="1"/>
</dbReference>
<proteinExistence type="predicted"/>
<evidence type="ECO:0000313" key="1">
    <source>
        <dbReference type="EMBL" id="KAL1877314.1"/>
    </source>
</evidence>
<organism evidence="1 2">
    <name type="scientific">Paecilomyces lecythidis</name>
    <dbReference type="NCBI Taxonomy" id="3004212"/>
    <lineage>
        <taxon>Eukaryota</taxon>
        <taxon>Fungi</taxon>
        <taxon>Dikarya</taxon>
        <taxon>Ascomycota</taxon>
        <taxon>Pezizomycotina</taxon>
        <taxon>Eurotiomycetes</taxon>
        <taxon>Eurotiomycetidae</taxon>
        <taxon>Eurotiales</taxon>
        <taxon>Thermoascaceae</taxon>
        <taxon>Paecilomyces</taxon>
    </lineage>
</organism>
<dbReference type="PANTHER" id="PTHR42034:SF1">
    <property type="entry name" value="CONDENSATION DOMAIN-CONTAINING PROTEIN"/>
    <property type="match status" value="1"/>
</dbReference>
<dbReference type="Proteomes" id="UP001583193">
    <property type="component" value="Unassembled WGS sequence"/>
</dbReference>
<dbReference type="Gene3D" id="3.30.559.30">
    <property type="entry name" value="Nonribosomal peptide synthetase, condensation domain"/>
    <property type="match status" value="1"/>
</dbReference>
<reference evidence="1 2" key="1">
    <citation type="journal article" date="2024" name="IMA Fungus">
        <title>IMA Genome - F19 : A genome assembly and annotation guide to empower mycologists, including annotated draft genome sequences of Ceratocystis pirilliformis, Diaporthe australafricana, Fusarium ophioides, Paecilomyces lecythidis, and Sporothrix stenoceras.</title>
        <authorList>
            <person name="Aylward J."/>
            <person name="Wilson A.M."/>
            <person name="Visagie C.M."/>
            <person name="Spraker J."/>
            <person name="Barnes I."/>
            <person name="Buitendag C."/>
            <person name="Ceriani C."/>
            <person name="Del Mar Angel L."/>
            <person name="du Plessis D."/>
            <person name="Fuchs T."/>
            <person name="Gasser K."/>
            <person name="Kramer D."/>
            <person name="Li W."/>
            <person name="Munsamy K."/>
            <person name="Piso A."/>
            <person name="Price J.L."/>
            <person name="Sonnekus B."/>
            <person name="Thomas C."/>
            <person name="van der Nest A."/>
            <person name="van Dijk A."/>
            <person name="van Heerden A."/>
            <person name="van Vuuren N."/>
            <person name="Yilmaz N."/>
            <person name="Duong T.A."/>
            <person name="van der Merwe N.A."/>
            <person name="Wingfield M.J."/>
            <person name="Wingfield B.D."/>
        </authorList>
    </citation>
    <scope>NUCLEOTIDE SEQUENCE [LARGE SCALE GENOMIC DNA]</scope>
    <source>
        <strain evidence="1 2">CMW 18167</strain>
    </source>
</reference>
<comment type="caution">
    <text evidence="1">The sequence shown here is derived from an EMBL/GenBank/DDBJ whole genome shotgun (WGS) entry which is preliminary data.</text>
</comment>
<dbReference type="PANTHER" id="PTHR42034">
    <property type="entry name" value="CHROMOSOME 7, WHOLE GENOME SHOTGUN SEQUENCE-RELATED"/>
    <property type="match status" value="1"/>
</dbReference>
<evidence type="ECO:0000313" key="2">
    <source>
        <dbReference type="Proteomes" id="UP001583193"/>
    </source>
</evidence>
<dbReference type="EMBL" id="JAVDPF010000014">
    <property type="protein sequence ID" value="KAL1877314.1"/>
    <property type="molecule type" value="Genomic_DNA"/>
</dbReference>
<gene>
    <name evidence="1" type="ORF">Plec18167_005004</name>
</gene>
<dbReference type="InterPro" id="IPR023213">
    <property type="entry name" value="CAT-like_dom_sf"/>
</dbReference>
<name>A0ABR3XMW4_9EURO</name>
<protein>
    <submittedName>
        <fullName evidence="1">Uncharacterized protein</fullName>
    </submittedName>
</protein>
<sequence>MPWKKYGNNVFSRPLGENETFIKLLGDPGHSLHREHWALNFTAKIHPTGTFDDNGVLASQLRRAWTYLRFQHPSLAAEPEGNNLQYTVPLSKIALEDWVDKSFAILPDSTSADEVISTLKPTPYAQLYFLPKTQEIVGHTAHWRSDGVGSMMLLNAFLELLAQPDLPQDPWIALPWGREIASLPPSVEEAAAVPVKPSSAQSAEAKKAFETFGLGAGTIGIPYFGNNTTIPTGTRCACTTFSPQTTEAVVKAVRSRNLSVTAAVHASVAAANIYLADQSQRSKHYTSTIRFTLRPYMPSPYNGPEYASMLLTTGWMAQVATTEDWETHARKYHQEYRTSISSDYLGGHREYAQHLCHLLQNPPETVENPPSDVDISSIGVLEKWIRHQYGSPGSLIEVRAISVGLEMLTRQAICFVWTFRGRLNLRVVYNESFHTAEQMQVFVETVKKNLLEELGITEVDKV</sequence>